<comment type="caution">
    <text evidence="5">The sequence shown here is derived from an EMBL/GenBank/DDBJ whole genome shotgun (WGS) entry which is preliminary data.</text>
</comment>
<gene>
    <name evidence="5" type="ORF">QBC46DRAFT_172545</name>
</gene>
<keyword evidence="3" id="KW-0732">Signal</keyword>
<feature type="chain" id="PRO_5042960300" description="DUF7137 domain-containing protein" evidence="3">
    <location>
        <begin position="24"/>
        <end position="286"/>
    </location>
</feature>
<feature type="region of interest" description="Disordered" evidence="1">
    <location>
        <begin position="45"/>
        <end position="109"/>
    </location>
</feature>
<dbReference type="EMBL" id="MU853760">
    <property type="protein sequence ID" value="KAK3944264.1"/>
    <property type="molecule type" value="Genomic_DNA"/>
</dbReference>
<keyword evidence="6" id="KW-1185">Reference proteome</keyword>
<reference evidence="6" key="1">
    <citation type="journal article" date="2023" name="Mol. Phylogenet. Evol.">
        <title>Genome-scale phylogeny and comparative genomics of the fungal order Sordariales.</title>
        <authorList>
            <person name="Hensen N."/>
            <person name="Bonometti L."/>
            <person name="Westerberg I."/>
            <person name="Brannstrom I.O."/>
            <person name="Guillou S."/>
            <person name="Cros-Aarteil S."/>
            <person name="Calhoun S."/>
            <person name="Haridas S."/>
            <person name="Kuo A."/>
            <person name="Mondo S."/>
            <person name="Pangilinan J."/>
            <person name="Riley R."/>
            <person name="LaButti K."/>
            <person name="Andreopoulos B."/>
            <person name="Lipzen A."/>
            <person name="Chen C."/>
            <person name="Yan M."/>
            <person name="Daum C."/>
            <person name="Ng V."/>
            <person name="Clum A."/>
            <person name="Steindorff A."/>
            <person name="Ohm R.A."/>
            <person name="Martin F."/>
            <person name="Silar P."/>
            <person name="Natvig D.O."/>
            <person name="Lalanne C."/>
            <person name="Gautier V."/>
            <person name="Ament-Velasquez S.L."/>
            <person name="Kruys A."/>
            <person name="Hutchinson M.I."/>
            <person name="Powell A.J."/>
            <person name="Barry K."/>
            <person name="Miller A.N."/>
            <person name="Grigoriev I.V."/>
            <person name="Debuchy R."/>
            <person name="Gladieux P."/>
            <person name="Hiltunen Thoren M."/>
            <person name="Johannesson H."/>
        </authorList>
    </citation>
    <scope>NUCLEOTIDE SEQUENCE [LARGE SCALE GENOMIC DNA]</scope>
    <source>
        <strain evidence="6">CBS 340.73</strain>
    </source>
</reference>
<keyword evidence="2" id="KW-0472">Membrane</keyword>
<evidence type="ECO:0000313" key="5">
    <source>
        <dbReference type="EMBL" id="KAK3944264.1"/>
    </source>
</evidence>
<feature type="domain" description="DUF7137" evidence="4">
    <location>
        <begin position="113"/>
        <end position="248"/>
    </location>
</feature>
<evidence type="ECO:0000313" key="6">
    <source>
        <dbReference type="Proteomes" id="UP001303473"/>
    </source>
</evidence>
<evidence type="ECO:0000256" key="2">
    <source>
        <dbReference type="SAM" id="Phobius"/>
    </source>
</evidence>
<dbReference type="InterPro" id="IPR055561">
    <property type="entry name" value="DUF7137"/>
</dbReference>
<dbReference type="Pfam" id="PF23585">
    <property type="entry name" value="DUF7137"/>
    <property type="match status" value="1"/>
</dbReference>
<organism evidence="5 6">
    <name type="scientific">Diplogelasinospora grovesii</name>
    <dbReference type="NCBI Taxonomy" id="303347"/>
    <lineage>
        <taxon>Eukaryota</taxon>
        <taxon>Fungi</taxon>
        <taxon>Dikarya</taxon>
        <taxon>Ascomycota</taxon>
        <taxon>Pezizomycotina</taxon>
        <taxon>Sordariomycetes</taxon>
        <taxon>Sordariomycetidae</taxon>
        <taxon>Sordariales</taxon>
        <taxon>Diplogelasinosporaceae</taxon>
        <taxon>Diplogelasinospora</taxon>
    </lineage>
</organism>
<name>A0AAN6NFP4_9PEZI</name>
<evidence type="ECO:0000259" key="4">
    <source>
        <dbReference type="Pfam" id="PF23585"/>
    </source>
</evidence>
<feature type="signal peptide" evidence="3">
    <location>
        <begin position="1"/>
        <end position="23"/>
    </location>
</feature>
<accession>A0AAN6NFP4</accession>
<protein>
    <recommendedName>
        <fullName evidence="4">DUF7137 domain-containing protein</fullName>
    </recommendedName>
</protein>
<feature type="compositionally biased region" description="Low complexity" evidence="1">
    <location>
        <begin position="45"/>
        <end position="98"/>
    </location>
</feature>
<keyword evidence="2" id="KW-0812">Transmembrane</keyword>
<dbReference type="AlphaFoldDB" id="A0AAN6NFP4"/>
<proteinExistence type="predicted"/>
<keyword evidence="2" id="KW-1133">Transmembrane helix</keyword>
<dbReference type="PANTHER" id="PTHR42028">
    <property type="entry name" value="CHROMOSOME 1, WHOLE GENOME SHOTGUN SEQUENCE"/>
    <property type="match status" value="1"/>
</dbReference>
<evidence type="ECO:0000256" key="1">
    <source>
        <dbReference type="SAM" id="MobiDB-lite"/>
    </source>
</evidence>
<evidence type="ECO:0000256" key="3">
    <source>
        <dbReference type="SAM" id="SignalP"/>
    </source>
</evidence>
<feature type="transmembrane region" description="Helical" evidence="2">
    <location>
        <begin position="260"/>
        <end position="285"/>
    </location>
</feature>
<sequence>MRPTQSVGQLAVALLSLSPAVSAALSWPRWLPELDSLVVRQASTTTAAPAATATNSASSATTTTNKNVPITTNLNTGGITQSPTGTGSGSFPSGTMSGNSSSTKDHSMYDPMSPAGSVVMITPAITQGTQLYKIGDYVTWGWNYTNVLGTPTAIDVLVSCSVASATWTLTQNMTWETLGSYTWDTGAYQSTAVASPLLVEQYTLIIYDADGAMTATPEAGYLSPYSGFVFGLYTPQPYTPLGEWKCATCSAAVSDMEKRALGAVVAMSVVTVLSFTWFVTGFGAFL</sequence>
<dbReference type="Proteomes" id="UP001303473">
    <property type="component" value="Unassembled WGS sequence"/>
</dbReference>
<dbReference type="PANTHER" id="PTHR42028:SF1">
    <property type="entry name" value="YALI0E30657P"/>
    <property type="match status" value="1"/>
</dbReference>